<protein>
    <submittedName>
        <fullName evidence="1">Uncharacterized protein</fullName>
    </submittedName>
</protein>
<gene>
    <name evidence="1" type="ORF">RR42_m1676</name>
</gene>
<evidence type="ECO:0000313" key="1">
    <source>
        <dbReference type="EMBL" id="AJG19073.1"/>
    </source>
</evidence>
<evidence type="ECO:0000313" key="2">
    <source>
        <dbReference type="Proteomes" id="UP000031843"/>
    </source>
</evidence>
<keyword evidence="2" id="KW-1185">Reference proteome</keyword>
<organism evidence="1 2">
    <name type="scientific">Cupriavidus basilensis</name>
    <dbReference type="NCBI Taxonomy" id="68895"/>
    <lineage>
        <taxon>Bacteria</taxon>
        <taxon>Pseudomonadati</taxon>
        <taxon>Pseudomonadota</taxon>
        <taxon>Betaproteobacteria</taxon>
        <taxon>Burkholderiales</taxon>
        <taxon>Burkholderiaceae</taxon>
        <taxon>Cupriavidus</taxon>
    </lineage>
</organism>
<dbReference type="EMBL" id="CP010536">
    <property type="protein sequence ID" value="AJG19073.1"/>
    <property type="molecule type" value="Genomic_DNA"/>
</dbReference>
<reference evidence="1 2" key="1">
    <citation type="journal article" date="2015" name="Genome Announc.">
        <title>Complete Genome Sequence of Cupriavidus basilensis 4G11, Isolated from the Oak Ridge Field Research Center Site.</title>
        <authorList>
            <person name="Ray J."/>
            <person name="Waters R.J."/>
            <person name="Skerker J.M."/>
            <person name="Kuehl J.V."/>
            <person name="Price M.N."/>
            <person name="Huang J."/>
            <person name="Chakraborty R."/>
            <person name="Arkin A.P."/>
            <person name="Deutschbauer A."/>
        </authorList>
    </citation>
    <scope>NUCLEOTIDE SEQUENCE [LARGE SCALE GENOMIC DNA]</scope>
    <source>
        <strain evidence="1">4G11</strain>
    </source>
</reference>
<accession>A0A0C4Y7Y0</accession>
<sequence length="45" mass="5233">MPFDVAFSIDDTTRTAWSIICSEHSNNTRFNFSTRKYEKLAQDST</sequence>
<dbReference type="STRING" id="68895.RR42_m1676"/>
<dbReference type="Proteomes" id="UP000031843">
    <property type="component" value="Chromosome main"/>
</dbReference>
<name>A0A0C4Y7Y0_9BURK</name>
<dbReference type="AlphaFoldDB" id="A0A0C4Y7Y0"/>
<dbReference type="KEGG" id="cbw:RR42_m1676"/>
<proteinExistence type="predicted"/>